<dbReference type="EMBL" id="CP001629">
    <property type="protein sequence ID" value="ACU90775.1"/>
    <property type="molecule type" value="Genomic_DNA"/>
</dbReference>
<dbReference type="eggNOG" id="COG1493">
    <property type="taxonomic scope" value="Bacteria"/>
</dbReference>
<dbReference type="STRING" id="525897.Dbac_2699"/>
<dbReference type="Proteomes" id="UP000002216">
    <property type="component" value="Chromosome"/>
</dbReference>
<dbReference type="InterPro" id="IPR027417">
    <property type="entry name" value="P-loop_NTPase"/>
</dbReference>
<dbReference type="HOGENOM" id="CLU_760468_0_0_7"/>
<dbReference type="NCBIfam" id="TIGR04355">
    <property type="entry name" value="HprK_rel_B"/>
    <property type="match status" value="1"/>
</dbReference>
<dbReference type="SUPFAM" id="SSF53795">
    <property type="entry name" value="PEP carboxykinase-like"/>
    <property type="match status" value="1"/>
</dbReference>
<keyword evidence="1" id="KW-0418">Kinase</keyword>
<evidence type="ECO:0000313" key="1">
    <source>
        <dbReference type="EMBL" id="ACU90775.1"/>
    </source>
</evidence>
<keyword evidence="2" id="KW-1185">Reference proteome</keyword>
<name>C7LTK9_DESBD</name>
<accession>C7LTK9</accession>
<evidence type="ECO:0000313" key="2">
    <source>
        <dbReference type="Proteomes" id="UP000002216"/>
    </source>
</evidence>
<proteinExistence type="predicted"/>
<reference evidence="1 2" key="1">
    <citation type="journal article" date="2009" name="Stand. Genomic Sci.">
        <title>Complete genome sequence of Desulfomicrobium baculatum type strain (X).</title>
        <authorList>
            <person name="Copeland A."/>
            <person name="Spring S."/>
            <person name="Goker M."/>
            <person name="Schneider S."/>
            <person name="Lapidus A."/>
            <person name="Del Rio T.G."/>
            <person name="Tice H."/>
            <person name="Cheng J.F."/>
            <person name="Chen F."/>
            <person name="Nolan M."/>
            <person name="Bruce D."/>
            <person name="Goodwin L."/>
            <person name="Pitluck S."/>
            <person name="Ivanova N."/>
            <person name="Mavrommatis K."/>
            <person name="Ovchinnikova G."/>
            <person name="Pati A."/>
            <person name="Chen A."/>
            <person name="Palaniappan K."/>
            <person name="Land M."/>
            <person name="Hauser L."/>
            <person name="Chang Y.J."/>
            <person name="Jeffries C.C."/>
            <person name="Meincke L."/>
            <person name="Sims D."/>
            <person name="Brettin T."/>
            <person name="Detter J.C."/>
            <person name="Han C."/>
            <person name="Chain P."/>
            <person name="Bristow J."/>
            <person name="Eisen J.A."/>
            <person name="Markowitz V."/>
            <person name="Hugenholtz P."/>
            <person name="Kyrpides N.C."/>
            <person name="Klenk H.P."/>
            <person name="Lucas S."/>
        </authorList>
    </citation>
    <scope>NUCLEOTIDE SEQUENCE [LARGE SCALE GENOMIC DNA]</scope>
    <source>
        <strain evidence="2">DSM 4028 / VKM B-1378 / X</strain>
    </source>
</reference>
<protein>
    <submittedName>
        <fullName evidence="1">HPr kinase</fullName>
    </submittedName>
</protein>
<gene>
    <name evidence="1" type="ordered locus">Dbac_2699</name>
</gene>
<dbReference type="KEGG" id="dba:Dbac_2699"/>
<keyword evidence="1" id="KW-0808">Transferase</keyword>
<sequence>MNDDTSLAKLVSLLSAGIATPHQVFLSMGDCRFRVMTNSANLARELTTYFAPFLRSAANADITITALQAKVPDLGLSFQVKQPDPGKTKIKEEWVDIEGGRVIRKRLTGMHFLFGKGENLAVGDCEANPNQVVNFINNRFIERKLNDGCLLAHAAGVAVCETGMAMAGFSGMGKSTLALHLVSKGVTFVSNDRLMISPGTPGPVMFGVAKHPRINPGTALHNPDLTGIISPEDTARFQSLSPEELWSLEHKYDALIDQLFGPDRFILQCPMRYLVLLNWHRDGSPTRIGEIDINERHDLLEAFMKDTGLFFAAENGYAPTAEDYARALRGCRVFEISGGVDFDQAAAGCLRLLEGA</sequence>
<dbReference type="InterPro" id="IPR027597">
    <property type="entry name" value="HprK-rel_B"/>
</dbReference>
<dbReference type="AlphaFoldDB" id="C7LTK9"/>
<dbReference type="RefSeq" id="WP_015774864.1">
    <property type="nucleotide sequence ID" value="NC_013173.1"/>
</dbReference>
<organism evidence="1 2">
    <name type="scientific">Desulfomicrobium baculatum (strain DSM 4028 / VKM B-1378 / X)</name>
    <name type="common">Desulfovibrio baculatus</name>
    <dbReference type="NCBI Taxonomy" id="525897"/>
    <lineage>
        <taxon>Bacteria</taxon>
        <taxon>Pseudomonadati</taxon>
        <taxon>Thermodesulfobacteriota</taxon>
        <taxon>Desulfovibrionia</taxon>
        <taxon>Desulfovibrionales</taxon>
        <taxon>Desulfomicrobiaceae</taxon>
        <taxon>Desulfomicrobium</taxon>
    </lineage>
</organism>
<dbReference type="Gene3D" id="3.40.50.300">
    <property type="entry name" value="P-loop containing nucleotide triphosphate hydrolases"/>
    <property type="match status" value="1"/>
</dbReference>
<dbReference type="GO" id="GO:0016301">
    <property type="term" value="F:kinase activity"/>
    <property type="evidence" value="ECO:0007669"/>
    <property type="project" value="UniProtKB-KW"/>
</dbReference>